<name>A0A101PR43_STRCK</name>
<gene>
    <name evidence="6" type="ORF">AQJ11_40765</name>
</gene>
<dbReference type="InterPro" id="IPR011251">
    <property type="entry name" value="Luciferase-like_dom"/>
</dbReference>
<evidence type="ECO:0000259" key="5">
    <source>
        <dbReference type="Pfam" id="PF00296"/>
    </source>
</evidence>
<evidence type="ECO:0000313" key="7">
    <source>
        <dbReference type="Proteomes" id="UP000053398"/>
    </source>
</evidence>
<organism evidence="6 7">
    <name type="scientific">Streptomyces corchorusii</name>
    <name type="common">Streptomyces chibaensis</name>
    <dbReference type="NCBI Taxonomy" id="1903"/>
    <lineage>
        <taxon>Bacteria</taxon>
        <taxon>Bacillati</taxon>
        <taxon>Actinomycetota</taxon>
        <taxon>Actinomycetes</taxon>
        <taxon>Kitasatosporales</taxon>
        <taxon>Streptomycetaceae</taxon>
        <taxon>Streptomyces</taxon>
    </lineage>
</organism>
<dbReference type="RefSeq" id="WP_059266782.1">
    <property type="nucleotide sequence ID" value="NZ_KQ948375.1"/>
</dbReference>
<feature type="domain" description="Luciferase-like" evidence="5">
    <location>
        <begin position="4"/>
        <end position="263"/>
    </location>
</feature>
<dbReference type="SUPFAM" id="SSF51679">
    <property type="entry name" value="Bacterial luciferase-like"/>
    <property type="match status" value="1"/>
</dbReference>
<accession>A0A101PR43</accession>
<reference evidence="6 7" key="1">
    <citation type="submission" date="2015-10" db="EMBL/GenBank/DDBJ databases">
        <title>Draft genome sequence of Streptomyces corchorusii DSM 40340, type strain for the species Streptomyces corchorusii.</title>
        <authorList>
            <person name="Ruckert C."/>
            <person name="Winkler A."/>
            <person name="Kalinowski J."/>
            <person name="Kampfer P."/>
            <person name="Glaeser S."/>
        </authorList>
    </citation>
    <scope>NUCLEOTIDE SEQUENCE [LARGE SCALE GENOMIC DNA]</scope>
    <source>
        <strain evidence="6 7">DSM 40340</strain>
    </source>
</reference>
<dbReference type="Pfam" id="PF00296">
    <property type="entry name" value="Bac_luciferase"/>
    <property type="match status" value="1"/>
</dbReference>
<comment type="caution">
    <text evidence="6">The sequence shown here is derived from an EMBL/GenBank/DDBJ whole genome shotgun (WGS) entry which is preliminary data.</text>
</comment>
<dbReference type="GO" id="GO:0008726">
    <property type="term" value="F:alkanesulfonate monooxygenase activity"/>
    <property type="evidence" value="ECO:0007669"/>
    <property type="project" value="TreeGrafter"/>
</dbReference>
<keyword evidence="4" id="KW-0503">Monooxygenase</keyword>
<dbReference type="Proteomes" id="UP000053398">
    <property type="component" value="Unassembled WGS sequence"/>
</dbReference>
<dbReference type="PANTHER" id="PTHR42847">
    <property type="entry name" value="ALKANESULFONATE MONOOXYGENASE"/>
    <property type="match status" value="1"/>
</dbReference>
<dbReference type="NCBIfam" id="TIGR03619">
    <property type="entry name" value="F420_Rv2161c"/>
    <property type="match status" value="1"/>
</dbReference>
<evidence type="ECO:0000256" key="1">
    <source>
        <dbReference type="ARBA" id="ARBA00022630"/>
    </source>
</evidence>
<sequence length="300" mass="32384">MRIGFALPQFHRQAFEVARVAEFAREVERAGAASLWVGDRNLAAVRPSVGYGGRGTTIPPELNPAADPFVLLGVAAAATEHVLLGSHVLIAPLYPPVQLARALTTIDLISGGRLLAGFGIGWSPEEYEAAGRDFGRRGALLDELLDALQAVWTEDPAEYSGALLSVPRHHAPLKPARLPRPPVYLGALSERALLRVARRADGWLPLCVVPEYVDTDGLTAQRAQLDTWARAAGREPEDIDTVLRVNVSTGTGVRAVAEAIRTVHDRTGIEHVMVDTMYEVDTVAESLAYARELLALLPTE</sequence>
<dbReference type="Gene3D" id="3.20.20.30">
    <property type="entry name" value="Luciferase-like domain"/>
    <property type="match status" value="1"/>
</dbReference>
<dbReference type="InterPro" id="IPR050172">
    <property type="entry name" value="SsuD_RutA_monooxygenase"/>
</dbReference>
<dbReference type="GO" id="GO:0046306">
    <property type="term" value="P:alkanesulfonate catabolic process"/>
    <property type="evidence" value="ECO:0007669"/>
    <property type="project" value="TreeGrafter"/>
</dbReference>
<evidence type="ECO:0000256" key="2">
    <source>
        <dbReference type="ARBA" id="ARBA00022643"/>
    </source>
</evidence>
<protein>
    <submittedName>
        <fullName evidence="6">LLM class F420-dependent oxidoreductase</fullName>
    </submittedName>
</protein>
<keyword evidence="2" id="KW-0288">FMN</keyword>
<keyword evidence="1" id="KW-0285">Flavoprotein</keyword>
<evidence type="ECO:0000256" key="3">
    <source>
        <dbReference type="ARBA" id="ARBA00023002"/>
    </source>
</evidence>
<dbReference type="EMBL" id="LMWP01000062">
    <property type="protein sequence ID" value="KUN16146.1"/>
    <property type="molecule type" value="Genomic_DNA"/>
</dbReference>
<evidence type="ECO:0000256" key="4">
    <source>
        <dbReference type="ARBA" id="ARBA00023033"/>
    </source>
</evidence>
<keyword evidence="7" id="KW-1185">Reference proteome</keyword>
<evidence type="ECO:0000313" key="6">
    <source>
        <dbReference type="EMBL" id="KUN16146.1"/>
    </source>
</evidence>
<dbReference type="PANTHER" id="PTHR42847:SF4">
    <property type="entry name" value="ALKANESULFONATE MONOOXYGENASE-RELATED"/>
    <property type="match status" value="1"/>
</dbReference>
<dbReference type="InterPro" id="IPR036661">
    <property type="entry name" value="Luciferase-like_sf"/>
</dbReference>
<dbReference type="InterPro" id="IPR019921">
    <property type="entry name" value="Lucif-like_OxRdtase_Rv2161c"/>
</dbReference>
<proteinExistence type="predicted"/>
<dbReference type="AlphaFoldDB" id="A0A101PR43"/>
<keyword evidence="3" id="KW-0560">Oxidoreductase</keyword>